<keyword evidence="1" id="KW-1133">Transmembrane helix</keyword>
<keyword evidence="1" id="KW-0472">Membrane</keyword>
<dbReference type="Proteomes" id="UP000693970">
    <property type="component" value="Unassembled WGS sequence"/>
</dbReference>
<evidence type="ECO:0000256" key="1">
    <source>
        <dbReference type="SAM" id="Phobius"/>
    </source>
</evidence>
<dbReference type="Pfam" id="PF04749">
    <property type="entry name" value="PLAC8"/>
    <property type="match status" value="1"/>
</dbReference>
<dbReference type="NCBIfam" id="TIGR01571">
    <property type="entry name" value="A_thal_Cys_rich"/>
    <property type="match status" value="1"/>
</dbReference>
<comment type="caution">
    <text evidence="2">The sequence shown here is derived from an EMBL/GenBank/DDBJ whole genome shotgun (WGS) entry which is preliminary data.</text>
</comment>
<proteinExistence type="predicted"/>
<evidence type="ECO:0000313" key="3">
    <source>
        <dbReference type="Proteomes" id="UP000693970"/>
    </source>
</evidence>
<sequence>MIRSSSCRSTESNLAAERASTKFDADQTALIFGDISINNNDQNAKIEKETSKMASEDYVNVDEGEIKPLMVSVTAPASLPAGYTFEALLNDDPSRPFLCEVPEGGVEEGQRFLTPLPMNVQEDRINAPTGRWKDGLFDCFEPGYCHASWCCAFFCSKISMAQIMTRMSLTWLGEPGQRVATNNTFKVVVLLLVSYMIYSISLEVASLEYGPRNTPTLIVALKLVGSFLFGVWSLYSLCRTRQSVRQQYSIPEEHCHGCEDLCCAFFCTCCTLSQMARHTGEYETYPAVCCSTTGHPPGTPLTV</sequence>
<dbReference type="AlphaFoldDB" id="A0A9K3PMC1"/>
<feature type="transmembrane region" description="Helical" evidence="1">
    <location>
        <begin position="217"/>
        <end position="238"/>
    </location>
</feature>
<accession>A0A9K3PMC1</accession>
<feature type="transmembrane region" description="Helical" evidence="1">
    <location>
        <begin position="187"/>
        <end position="205"/>
    </location>
</feature>
<dbReference type="PANTHER" id="PTHR15907">
    <property type="entry name" value="DUF614 FAMILY PROTEIN-RELATED"/>
    <property type="match status" value="1"/>
</dbReference>
<reference evidence="2" key="1">
    <citation type="journal article" date="2021" name="Sci. Rep.">
        <title>Diploid genomic architecture of Nitzschia inconspicua, an elite biomass production diatom.</title>
        <authorList>
            <person name="Oliver A."/>
            <person name="Podell S."/>
            <person name="Pinowska A."/>
            <person name="Traller J.C."/>
            <person name="Smith S.R."/>
            <person name="McClure R."/>
            <person name="Beliaev A."/>
            <person name="Bohutskyi P."/>
            <person name="Hill E.A."/>
            <person name="Rabines A."/>
            <person name="Zheng H."/>
            <person name="Allen L.Z."/>
            <person name="Kuo A."/>
            <person name="Grigoriev I.V."/>
            <person name="Allen A.E."/>
            <person name="Hazlebeck D."/>
            <person name="Allen E.E."/>
        </authorList>
    </citation>
    <scope>NUCLEOTIDE SEQUENCE</scope>
    <source>
        <strain evidence="2">Hildebrandi</strain>
    </source>
</reference>
<dbReference type="OrthoDB" id="1045822at2759"/>
<organism evidence="2 3">
    <name type="scientific">Nitzschia inconspicua</name>
    <dbReference type="NCBI Taxonomy" id="303405"/>
    <lineage>
        <taxon>Eukaryota</taxon>
        <taxon>Sar</taxon>
        <taxon>Stramenopiles</taxon>
        <taxon>Ochrophyta</taxon>
        <taxon>Bacillariophyta</taxon>
        <taxon>Bacillariophyceae</taxon>
        <taxon>Bacillariophycidae</taxon>
        <taxon>Bacillariales</taxon>
        <taxon>Bacillariaceae</taxon>
        <taxon>Nitzschia</taxon>
    </lineage>
</organism>
<gene>
    <name evidence="2" type="ORF">IV203_008064</name>
</gene>
<protein>
    <submittedName>
        <fullName evidence="2">PLAC8 family domain containing protein</fullName>
    </submittedName>
</protein>
<evidence type="ECO:0000313" key="2">
    <source>
        <dbReference type="EMBL" id="KAG7352016.1"/>
    </source>
</evidence>
<dbReference type="EMBL" id="JAGRRH010000017">
    <property type="protein sequence ID" value="KAG7352016.1"/>
    <property type="molecule type" value="Genomic_DNA"/>
</dbReference>
<dbReference type="InterPro" id="IPR006461">
    <property type="entry name" value="PLAC_motif_containing"/>
</dbReference>
<reference evidence="2" key="2">
    <citation type="submission" date="2021-04" db="EMBL/GenBank/DDBJ databases">
        <authorList>
            <person name="Podell S."/>
        </authorList>
    </citation>
    <scope>NUCLEOTIDE SEQUENCE</scope>
    <source>
        <strain evidence="2">Hildebrandi</strain>
    </source>
</reference>
<keyword evidence="1" id="KW-0812">Transmembrane</keyword>
<name>A0A9K3PMC1_9STRA</name>
<keyword evidence="3" id="KW-1185">Reference proteome</keyword>